<feature type="region of interest" description="Disordered" evidence="1">
    <location>
        <begin position="1"/>
        <end position="20"/>
    </location>
</feature>
<reference evidence="2 3" key="1">
    <citation type="journal article" date="2015" name="Proc. Natl. Acad. Sci. U.S.A.">
        <title>The resurrection genome of Boea hygrometrica: A blueprint for survival of dehydration.</title>
        <authorList>
            <person name="Xiao L."/>
            <person name="Yang G."/>
            <person name="Zhang L."/>
            <person name="Yang X."/>
            <person name="Zhao S."/>
            <person name="Ji Z."/>
            <person name="Zhou Q."/>
            <person name="Hu M."/>
            <person name="Wang Y."/>
            <person name="Chen M."/>
            <person name="Xu Y."/>
            <person name="Jin H."/>
            <person name="Xiao X."/>
            <person name="Hu G."/>
            <person name="Bao F."/>
            <person name="Hu Y."/>
            <person name="Wan P."/>
            <person name="Li L."/>
            <person name="Deng X."/>
            <person name="Kuang T."/>
            <person name="Xiang C."/>
            <person name="Zhu J.K."/>
            <person name="Oliver M.J."/>
            <person name="He Y."/>
        </authorList>
    </citation>
    <scope>NUCLEOTIDE SEQUENCE [LARGE SCALE GENOMIC DNA]</scope>
    <source>
        <strain evidence="3">cv. XS01</strain>
    </source>
</reference>
<accession>A0A2Z7C0P2</accession>
<feature type="compositionally biased region" description="Low complexity" evidence="1">
    <location>
        <begin position="284"/>
        <end position="294"/>
    </location>
</feature>
<organism evidence="2 3">
    <name type="scientific">Dorcoceras hygrometricum</name>
    <dbReference type="NCBI Taxonomy" id="472368"/>
    <lineage>
        <taxon>Eukaryota</taxon>
        <taxon>Viridiplantae</taxon>
        <taxon>Streptophyta</taxon>
        <taxon>Embryophyta</taxon>
        <taxon>Tracheophyta</taxon>
        <taxon>Spermatophyta</taxon>
        <taxon>Magnoliopsida</taxon>
        <taxon>eudicotyledons</taxon>
        <taxon>Gunneridae</taxon>
        <taxon>Pentapetalae</taxon>
        <taxon>asterids</taxon>
        <taxon>lamiids</taxon>
        <taxon>Lamiales</taxon>
        <taxon>Gesneriaceae</taxon>
        <taxon>Didymocarpoideae</taxon>
        <taxon>Trichosporeae</taxon>
        <taxon>Loxocarpinae</taxon>
        <taxon>Dorcoceras</taxon>
    </lineage>
</organism>
<proteinExistence type="predicted"/>
<protein>
    <submittedName>
        <fullName evidence="2">Spindle pole body component 110-like</fullName>
    </submittedName>
</protein>
<evidence type="ECO:0000256" key="1">
    <source>
        <dbReference type="SAM" id="MobiDB-lite"/>
    </source>
</evidence>
<feature type="region of interest" description="Disordered" evidence="1">
    <location>
        <begin position="238"/>
        <end position="294"/>
    </location>
</feature>
<dbReference type="AlphaFoldDB" id="A0A2Z7C0P2"/>
<gene>
    <name evidence="2" type="ORF">F511_42585</name>
</gene>
<evidence type="ECO:0000313" key="3">
    <source>
        <dbReference type="Proteomes" id="UP000250235"/>
    </source>
</evidence>
<dbReference type="EMBL" id="KV000986">
    <property type="protein sequence ID" value="KZV39418.1"/>
    <property type="molecule type" value="Genomic_DNA"/>
</dbReference>
<dbReference type="Proteomes" id="UP000250235">
    <property type="component" value="Unassembled WGS sequence"/>
</dbReference>
<name>A0A2Z7C0P2_9LAMI</name>
<sequence>MSWRDDAHTLPPPTPEQKPDLTQFLDIVSGKCFDAQKLIEEDLLCHFRFTGKNVQLVGDLGDRMTKAEMMKALKERKANPEKALALAPRARRREKPLQREGRGGSVSLDFFCRLVPDQDFDLVKSVPDLVILEAASLHFMQALMWTGEATNHLSQARNEVVRTKRSMDGVLGHHDDLLKQLEEMRAQEDRKKESLQFELEAARADAKSSKALAQSLEAKVQRSEEENKALQTEVKKLQEEAPNSWQLGKEEFLQANGYSEEEHPASFLDVEQALADMPEESEENSSGSEEAPPS</sequence>
<evidence type="ECO:0000313" key="2">
    <source>
        <dbReference type="EMBL" id="KZV39418.1"/>
    </source>
</evidence>
<keyword evidence="3" id="KW-1185">Reference proteome</keyword>